<evidence type="ECO:0000256" key="3">
    <source>
        <dbReference type="ARBA" id="ARBA00022692"/>
    </source>
</evidence>
<gene>
    <name evidence="10" type="primary">LOC106819461</name>
</gene>
<feature type="compositionally biased region" description="Basic and acidic residues" evidence="6">
    <location>
        <begin position="155"/>
        <end position="168"/>
    </location>
</feature>
<dbReference type="PANTHER" id="PTHR23506:SF26">
    <property type="entry name" value="MFS-TYPE TRANSPORTER SLC18B1"/>
    <property type="match status" value="1"/>
</dbReference>
<dbReference type="PANTHER" id="PTHR23506">
    <property type="entry name" value="GH10249P"/>
    <property type="match status" value="1"/>
</dbReference>
<accession>A0ABM1F556</accession>
<keyword evidence="8" id="KW-0732">Signal</keyword>
<evidence type="ECO:0000256" key="2">
    <source>
        <dbReference type="ARBA" id="ARBA00022448"/>
    </source>
</evidence>
<organism evidence="9 10">
    <name type="scientific">Priapulus caudatus</name>
    <name type="common">Priapulid worm</name>
    <dbReference type="NCBI Taxonomy" id="37621"/>
    <lineage>
        <taxon>Eukaryota</taxon>
        <taxon>Metazoa</taxon>
        <taxon>Ecdysozoa</taxon>
        <taxon>Scalidophora</taxon>
        <taxon>Priapulida</taxon>
        <taxon>Priapulimorpha</taxon>
        <taxon>Priapulimorphida</taxon>
        <taxon>Priapulidae</taxon>
        <taxon>Priapulus</taxon>
    </lineage>
</organism>
<sequence>MLWLVIICLLLQGFAIGGQLVPGMLDMLNSARWHGYPDDFETYGLIAGLFHSCVALGAFAGPSLGGFLYEAVGFPWSSTIIAAFQLFTLICTLLYILTHIRVEVMNEVPEHAFTAVVDTDDDETRALLKGKDGKLYAGQCELTRSGEVIFYGSQQEEKGGKGEADTEIGRGGAEEAESDVDAKMT</sequence>
<keyword evidence="4 7" id="KW-1133">Transmembrane helix</keyword>
<keyword evidence="9" id="KW-1185">Reference proteome</keyword>
<feature type="transmembrane region" description="Helical" evidence="7">
    <location>
        <begin position="43"/>
        <end position="69"/>
    </location>
</feature>
<evidence type="ECO:0000256" key="6">
    <source>
        <dbReference type="SAM" id="MobiDB-lite"/>
    </source>
</evidence>
<evidence type="ECO:0000256" key="1">
    <source>
        <dbReference type="ARBA" id="ARBA00004141"/>
    </source>
</evidence>
<protein>
    <submittedName>
        <fullName evidence="10">MFS-type transporter SLC18B1-like</fullName>
    </submittedName>
</protein>
<keyword evidence="5 7" id="KW-0472">Membrane</keyword>
<evidence type="ECO:0000256" key="7">
    <source>
        <dbReference type="SAM" id="Phobius"/>
    </source>
</evidence>
<dbReference type="RefSeq" id="XP_014679577.1">
    <property type="nucleotide sequence ID" value="XM_014824091.1"/>
</dbReference>
<dbReference type="Gene3D" id="1.20.1250.20">
    <property type="entry name" value="MFS general substrate transporter like domains"/>
    <property type="match status" value="1"/>
</dbReference>
<feature type="transmembrane region" description="Helical" evidence="7">
    <location>
        <begin position="76"/>
        <end position="97"/>
    </location>
</feature>
<evidence type="ECO:0000313" key="10">
    <source>
        <dbReference type="RefSeq" id="XP_014679577.1"/>
    </source>
</evidence>
<name>A0ABM1F556_PRICU</name>
<keyword evidence="3 7" id="KW-0812">Transmembrane</keyword>
<feature type="region of interest" description="Disordered" evidence="6">
    <location>
        <begin position="153"/>
        <end position="185"/>
    </location>
</feature>
<evidence type="ECO:0000256" key="5">
    <source>
        <dbReference type="ARBA" id="ARBA00023136"/>
    </source>
</evidence>
<keyword evidence="2" id="KW-0813">Transport</keyword>
<dbReference type="InterPro" id="IPR050930">
    <property type="entry name" value="MFS_Vesicular_Transporter"/>
</dbReference>
<proteinExistence type="predicted"/>
<feature type="signal peptide" evidence="8">
    <location>
        <begin position="1"/>
        <end position="17"/>
    </location>
</feature>
<evidence type="ECO:0000256" key="4">
    <source>
        <dbReference type="ARBA" id="ARBA00022989"/>
    </source>
</evidence>
<dbReference type="InterPro" id="IPR036259">
    <property type="entry name" value="MFS_trans_sf"/>
</dbReference>
<reference evidence="10" key="1">
    <citation type="submission" date="2025-08" db="UniProtKB">
        <authorList>
            <consortium name="RefSeq"/>
        </authorList>
    </citation>
    <scope>IDENTIFICATION</scope>
</reference>
<evidence type="ECO:0000313" key="9">
    <source>
        <dbReference type="Proteomes" id="UP000695022"/>
    </source>
</evidence>
<dbReference type="SUPFAM" id="SSF103473">
    <property type="entry name" value="MFS general substrate transporter"/>
    <property type="match status" value="1"/>
</dbReference>
<comment type="subcellular location">
    <subcellularLocation>
        <location evidence="1">Membrane</location>
        <topology evidence="1">Multi-pass membrane protein</topology>
    </subcellularLocation>
</comment>
<feature type="chain" id="PRO_5045860902" evidence="8">
    <location>
        <begin position="18"/>
        <end position="185"/>
    </location>
</feature>
<dbReference type="GeneID" id="106819461"/>
<evidence type="ECO:0000256" key="8">
    <source>
        <dbReference type="SAM" id="SignalP"/>
    </source>
</evidence>
<dbReference type="Proteomes" id="UP000695022">
    <property type="component" value="Unplaced"/>
</dbReference>